<evidence type="ECO:0000313" key="1">
    <source>
        <dbReference type="EMBL" id="KIC56053.1"/>
    </source>
</evidence>
<dbReference type="GO" id="GO:0008168">
    <property type="term" value="F:methyltransferase activity"/>
    <property type="evidence" value="ECO:0007669"/>
    <property type="project" value="UniProtKB-KW"/>
</dbReference>
<proteinExistence type="predicted"/>
<sequence>MDFTAERKAMVDSQVRVNDVTDRAIHLAMMAVPRERFCAPDRGFAAYSEEPVMIAGERRLMPARDVAKLLQAADAREGEKALAIAAPYAAALLAQMGVSVTAQESDDAVFAVVGEALSDAGVATVVAPLAQPTGEGWDLIISEGGVESLPESWGAALRPGGRIVVVERRGAIGKAALYVQTREGLSRRELFDSSPAVLAELKPAPTFAL</sequence>
<comment type="caution">
    <text evidence="1">The sequence shown here is derived from an EMBL/GenBank/DDBJ whole genome shotgun (WGS) entry which is preliminary data.</text>
</comment>
<dbReference type="EMBL" id="JWSY01000025">
    <property type="protein sequence ID" value="KIC56053.1"/>
    <property type="molecule type" value="Genomic_DNA"/>
</dbReference>
<dbReference type="SUPFAM" id="SSF53335">
    <property type="entry name" value="S-adenosyl-L-methionine-dependent methyltransferases"/>
    <property type="match status" value="1"/>
</dbReference>
<dbReference type="Gene3D" id="3.40.50.150">
    <property type="entry name" value="Vaccinia Virus protein VP39"/>
    <property type="match status" value="1"/>
</dbReference>
<dbReference type="GO" id="GO:0032259">
    <property type="term" value="P:methylation"/>
    <property type="evidence" value="ECO:0007669"/>
    <property type="project" value="UniProtKB-KW"/>
</dbReference>
<gene>
    <name evidence="1" type="ORF">RM53_13705</name>
</gene>
<dbReference type="STRING" id="172043.RM53_13705"/>
<dbReference type="RefSeq" id="WP_039247596.1">
    <property type="nucleotide sequence ID" value="NZ_JWSY01000025.1"/>
</dbReference>
<reference evidence="1 2" key="1">
    <citation type="submission" date="2014-12" db="EMBL/GenBank/DDBJ databases">
        <title>Genome sequencing of Brevundimonas nasdae TPW30.</title>
        <authorList>
            <person name="Tan P.W."/>
            <person name="Chan K.-G."/>
        </authorList>
    </citation>
    <scope>NUCLEOTIDE SEQUENCE [LARGE SCALE GENOMIC DNA]</scope>
    <source>
        <strain evidence="1 2">TPW30</strain>
    </source>
</reference>
<name>A0A0B4DP77_9CAUL</name>
<dbReference type="InterPro" id="IPR029063">
    <property type="entry name" value="SAM-dependent_MTases_sf"/>
</dbReference>
<protein>
    <submittedName>
        <fullName evidence="1">Protein-L-isoaspartate O-methyltransferase</fullName>
    </submittedName>
</protein>
<accession>A0A0B4DP77</accession>
<dbReference type="AlphaFoldDB" id="A0A0B4DP77"/>
<organism evidence="1 2">
    <name type="scientific">Brevundimonas nasdae</name>
    <dbReference type="NCBI Taxonomy" id="172043"/>
    <lineage>
        <taxon>Bacteria</taxon>
        <taxon>Pseudomonadati</taxon>
        <taxon>Pseudomonadota</taxon>
        <taxon>Alphaproteobacteria</taxon>
        <taxon>Caulobacterales</taxon>
        <taxon>Caulobacteraceae</taxon>
        <taxon>Brevundimonas</taxon>
    </lineage>
</organism>
<dbReference type="Pfam" id="PF01135">
    <property type="entry name" value="PCMT"/>
    <property type="match status" value="1"/>
</dbReference>
<keyword evidence="1" id="KW-0808">Transferase</keyword>
<dbReference type="Proteomes" id="UP000031166">
    <property type="component" value="Unassembled WGS sequence"/>
</dbReference>
<keyword evidence="1" id="KW-0489">Methyltransferase</keyword>
<evidence type="ECO:0000313" key="2">
    <source>
        <dbReference type="Proteomes" id="UP000031166"/>
    </source>
</evidence>